<dbReference type="KEGG" id="sre:PTSG_12779"/>
<accession>F2UKH7</accession>
<keyword evidence="3" id="KW-1185">Reference proteome</keyword>
<dbReference type="AlphaFoldDB" id="F2UKH7"/>
<evidence type="ECO:0000256" key="1">
    <source>
        <dbReference type="SAM" id="MobiDB-lite"/>
    </source>
</evidence>
<dbReference type="RefSeq" id="XP_004990514.1">
    <property type="nucleotide sequence ID" value="XM_004990457.1"/>
</dbReference>
<organism evidence="3">
    <name type="scientific">Salpingoeca rosetta (strain ATCC 50818 / BSB-021)</name>
    <dbReference type="NCBI Taxonomy" id="946362"/>
    <lineage>
        <taxon>Eukaryota</taxon>
        <taxon>Choanoflagellata</taxon>
        <taxon>Craspedida</taxon>
        <taxon>Salpingoecidae</taxon>
        <taxon>Salpingoeca</taxon>
    </lineage>
</organism>
<name>F2UKH7_SALR5</name>
<evidence type="ECO:0000313" key="3">
    <source>
        <dbReference type="Proteomes" id="UP000007799"/>
    </source>
</evidence>
<proteinExistence type="predicted"/>
<evidence type="ECO:0000313" key="2">
    <source>
        <dbReference type="EMBL" id="EGD77626.1"/>
    </source>
</evidence>
<feature type="compositionally biased region" description="Basic and acidic residues" evidence="1">
    <location>
        <begin position="27"/>
        <end position="41"/>
    </location>
</feature>
<sequence length="259" mass="28648">MAPPPTPSSGYLHTPDLYQDTFVTPDDVTRERSPKGTSNRKDEVTKRSIFFGFELPINTDLGAIGAAVVFDNNGEEGHFSLIPWPSAPVSGAIWGAQDPFKNRHIFIRDPSAPPPTHPEYWPHRIGLDKCHFRLHSWMWLRASAIPTDDYYVDLDRPDADSARTLLRGARTLLAHSSLLSDPLCALESLDALCSAHFSAHDADPHHLGVLHKALKEIQSKIDVVQPDISAALDVLADFLPHLQLVVLGMTEETMKSTPP</sequence>
<reference evidence="2" key="1">
    <citation type="submission" date="2009-08" db="EMBL/GenBank/DDBJ databases">
        <title>Annotation of Salpingoeca rosetta.</title>
        <authorList>
            <consortium name="The Broad Institute Genome Sequencing Platform"/>
            <person name="Russ C."/>
            <person name="Cuomo C."/>
            <person name="Burger G."/>
            <person name="Gray M.W."/>
            <person name="Holland P.W.H."/>
            <person name="King N."/>
            <person name="Lang F.B.F."/>
            <person name="Roger A.J."/>
            <person name="Ruiz-Trillo I."/>
            <person name="Young S.K."/>
            <person name="Zeng Q."/>
            <person name="Gargeya S."/>
            <person name="Alvarado L."/>
            <person name="Berlin A."/>
            <person name="Chapman S.B."/>
            <person name="Chen Z."/>
            <person name="Freedman E."/>
            <person name="Gellesch M."/>
            <person name="Goldberg J."/>
            <person name="Griggs A."/>
            <person name="Gujja S."/>
            <person name="Heilman E."/>
            <person name="Heiman D."/>
            <person name="Howarth C."/>
            <person name="Mehta T."/>
            <person name="Neiman D."/>
            <person name="Pearson M."/>
            <person name="Roberts A."/>
            <person name="Saif S."/>
            <person name="Shea T."/>
            <person name="Shenoy N."/>
            <person name="Sisk P."/>
            <person name="Stolte C."/>
            <person name="Sykes S."/>
            <person name="White J."/>
            <person name="Yandava C."/>
            <person name="Haas B."/>
            <person name="Nusbaum C."/>
            <person name="Birren B."/>
        </authorList>
    </citation>
    <scope>NUCLEOTIDE SEQUENCE [LARGE SCALE GENOMIC DNA]</scope>
    <source>
        <strain evidence="2">ATCC 50818</strain>
    </source>
</reference>
<dbReference type="Proteomes" id="UP000007799">
    <property type="component" value="Unassembled WGS sequence"/>
</dbReference>
<feature type="region of interest" description="Disordered" evidence="1">
    <location>
        <begin position="1"/>
        <end position="41"/>
    </location>
</feature>
<dbReference type="GeneID" id="16071070"/>
<protein>
    <submittedName>
        <fullName evidence="2">Uncharacterized protein</fullName>
    </submittedName>
</protein>
<dbReference type="EMBL" id="GL832978">
    <property type="protein sequence ID" value="EGD77626.1"/>
    <property type="molecule type" value="Genomic_DNA"/>
</dbReference>
<dbReference type="InParanoid" id="F2UKH7"/>
<gene>
    <name evidence="2" type="ORF">PTSG_12779</name>
</gene>